<name>A0ABQ1N0U4_9BACT</name>
<protein>
    <recommendedName>
        <fullName evidence="3">Lipoprotein</fullName>
    </recommendedName>
</protein>
<comment type="caution">
    <text evidence="1">The sequence shown here is derived from an EMBL/GenBank/DDBJ whole genome shotgun (WGS) entry which is preliminary data.</text>
</comment>
<evidence type="ECO:0008006" key="3">
    <source>
        <dbReference type="Google" id="ProtNLM"/>
    </source>
</evidence>
<dbReference type="EMBL" id="BMEC01000013">
    <property type="protein sequence ID" value="GGC48815.1"/>
    <property type="molecule type" value="Genomic_DNA"/>
</dbReference>
<keyword evidence="2" id="KW-1185">Reference proteome</keyword>
<dbReference type="Proteomes" id="UP000636010">
    <property type="component" value="Unassembled WGS sequence"/>
</dbReference>
<organism evidence="1 2">
    <name type="scientific">Marivirga lumbricoides</name>
    <dbReference type="NCBI Taxonomy" id="1046115"/>
    <lineage>
        <taxon>Bacteria</taxon>
        <taxon>Pseudomonadati</taxon>
        <taxon>Bacteroidota</taxon>
        <taxon>Cytophagia</taxon>
        <taxon>Cytophagales</taxon>
        <taxon>Marivirgaceae</taxon>
        <taxon>Marivirga</taxon>
    </lineage>
</organism>
<reference evidence="2" key="1">
    <citation type="journal article" date="2019" name="Int. J. Syst. Evol. Microbiol.">
        <title>The Global Catalogue of Microorganisms (GCM) 10K type strain sequencing project: providing services to taxonomists for standard genome sequencing and annotation.</title>
        <authorList>
            <consortium name="The Broad Institute Genomics Platform"/>
            <consortium name="The Broad Institute Genome Sequencing Center for Infectious Disease"/>
            <person name="Wu L."/>
            <person name="Ma J."/>
        </authorList>
    </citation>
    <scope>NUCLEOTIDE SEQUENCE [LARGE SCALE GENOMIC DNA]</scope>
    <source>
        <strain evidence="2">CGMCC 1.10832</strain>
    </source>
</reference>
<evidence type="ECO:0000313" key="1">
    <source>
        <dbReference type="EMBL" id="GGC48815.1"/>
    </source>
</evidence>
<sequence length="165" mass="19330">MEKVINLLVSLIFIICFSSFQSSCSLNKGEVLSTKYKLTANDIEAVLSLIEPEKNQELNFHILYTEFFNDSTFEIQIVQHGQLTSENELIDKVFEYNGSKVFMYEDILKDNANQKEIDLSPFFVVHANYWSVLVKRRNEQNQYYKVEIFSNYSDSLQLEEGTDMY</sequence>
<accession>A0ABQ1N0U4</accession>
<evidence type="ECO:0000313" key="2">
    <source>
        <dbReference type="Proteomes" id="UP000636010"/>
    </source>
</evidence>
<gene>
    <name evidence="1" type="ORF">GCM10011506_38060</name>
</gene>
<proteinExistence type="predicted"/>